<sequence length="199" mass="22537">MPHQHGTPHPHHGNQQSQRQQANAHTGRGTHRGHSGQRHVQQHTRENQQHDSRQQQASGQQHWQQRQQRQPRGHSQQHQQQGQQTGHAEGFGSEPQGNDQRRSIPQRGPGERRQTEIRSTKSTSNPREGSQRGEDSVQGVSGRAGGQYGDLHGHHRTQTQQAGFHAEDRYAGEGMSTQQHRFGSRQGHGTRRRDPHHGQ</sequence>
<reference evidence="2 3" key="1">
    <citation type="journal article" date="2019" name="Int. J. Syst. Evol. Microbiol.">
        <title>The Global Catalogue of Microorganisms (GCM) 10K type strain sequencing project: providing services to taxonomists for standard genome sequencing and annotation.</title>
        <authorList>
            <consortium name="The Broad Institute Genomics Platform"/>
            <consortium name="The Broad Institute Genome Sequencing Center for Infectious Disease"/>
            <person name="Wu L."/>
            <person name="Ma J."/>
        </authorList>
    </citation>
    <scope>NUCLEOTIDE SEQUENCE [LARGE SCALE GENOMIC DNA]</scope>
    <source>
        <strain evidence="2 3">CGMCC 1.12125</strain>
    </source>
</reference>
<keyword evidence="3" id="KW-1185">Reference proteome</keyword>
<feature type="region of interest" description="Disordered" evidence="1">
    <location>
        <begin position="1"/>
        <end position="199"/>
    </location>
</feature>
<feature type="compositionally biased region" description="Basic residues" evidence="1">
    <location>
        <begin position="1"/>
        <end position="12"/>
    </location>
</feature>
<dbReference type="EMBL" id="JBHUDJ010000006">
    <property type="protein sequence ID" value="MFD1587944.1"/>
    <property type="molecule type" value="Genomic_DNA"/>
</dbReference>
<name>A0ABD6CF20_9EURY</name>
<organism evidence="2 3">
    <name type="scientific">Halorientalis brevis</name>
    <dbReference type="NCBI Taxonomy" id="1126241"/>
    <lineage>
        <taxon>Archaea</taxon>
        <taxon>Methanobacteriati</taxon>
        <taxon>Methanobacteriota</taxon>
        <taxon>Stenosarchaea group</taxon>
        <taxon>Halobacteria</taxon>
        <taxon>Halobacteriales</taxon>
        <taxon>Haloarculaceae</taxon>
        <taxon>Halorientalis</taxon>
    </lineage>
</organism>
<feature type="compositionally biased region" description="Basic residues" evidence="1">
    <location>
        <begin position="188"/>
        <end position="199"/>
    </location>
</feature>
<proteinExistence type="predicted"/>
<dbReference type="AlphaFoldDB" id="A0ABD6CF20"/>
<feature type="compositionally biased region" description="Basic and acidic residues" evidence="1">
    <location>
        <begin position="109"/>
        <end position="119"/>
    </location>
</feature>
<evidence type="ECO:0000256" key="1">
    <source>
        <dbReference type="SAM" id="MobiDB-lite"/>
    </source>
</evidence>
<gene>
    <name evidence="2" type="ORF">ACFR9U_13230</name>
</gene>
<accession>A0ABD6CF20</accession>
<feature type="compositionally biased region" description="Basic residues" evidence="1">
    <location>
        <begin position="28"/>
        <end position="42"/>
    </location>
</feature>
<feature type="compositionally biased region" description="Low complexity" evidence="1">
    <location>
        <begin position="54"/>
        <end position="84"/>
    </location>
</feature>
<dbReference type="Proteomes" id="UP001597119">
    <property type="component" value="Unassembled WGS sequence"/>
</dbReference>
<evidence type="ECO:0000313" key="3">
    <source>
        <dbReference type="Proteomes" id="UP001597119"/>
    </source>
</evidence>
<protein>
    <submittedName>
        <fullName evidence="2">Uncharacterized protein</fullName>
    </submittedName>
</protein>
<comment type="caution">
    <text evidence="2">The sequence shown here is derived from an EMBL/GenBank/DDBJ whole genome shotgun (WGS) entry which is preliminary data.</text>
</comment>
<feature type="compositionally biased region" description="Basic and acidic residues" evidence="1">
    <location>
        <begin position="43"/>
        <end position="53"/>
    </location>
</feature>
<evidence type="ECO:0000313" key="2">
    <source>
        <dbReference type="EMBL" id="MFD1587944.1"/>
    </source>
</evidence>
<dbReference type="RefSeq" id="WP_247380371.1">
    <property type="nucleotide sequence ID" value="NZ_JALLGV010000008.1"/>
</dbReference>